<dbReference type="AlphaFoldDB" id="A0A0F5PRA3"/>
<evidence type="ECO:0000313" key="17">
    <source>
        <dbReference type="Proteomes" id="UP000182258"/>
    </source>
</evidence>
<keyword evidence="6" id="KW-0560">Oxidoreductase</keyword>
<dbReference type="Proteomes" id="UP000182258">
    <property type="component" value="Unassembled WGS sequence"/>
</dbReference>
<dbReference type="GO" id="GO:0005737">
    <property type="term" value="C:cytoplasm"/>
    <property type="evidence" value="ECO:0007669"/>
    <property type="project" value="TreeGrafter"/>
</dbReference>
<protein>
    <recommendedName>
        <fullName evidence="3">thioredoxin-dependent peroxiredoxin</fullName>
        <ecNumber evidence="3">1.11.1.24</ecNumber>
    </recommendedName>
    <alternativeName>
        <fullName evidence="9">Thioredoxin peroxidase</fullName>
    </alternativeName>
    <alternativeName>
        <fullName evidence="11">Thioredoxin-dependent peroxiredoxin Bcp</fullName>
    </alternativeName>
</protein>
<name>A0A0F5PRA3_9HYPH</name>
<dbReference type="InterPro" id="IPR036249">
    <property type="entry name" value="Thioredoxin-like_sf"/>
</dbReference>
<dbReference type="Gene3D" id="3.40.30.10">
    <property type="entry name" value="Glutaredoxin"/>
    <property type="match status" value="1"/>
</dbReference>
<dbReference type="GO" id="GO:0045454">
    <property type="term" value="P:cell redox homeostasis"/>
    <property type="evidence" value="ECO:0007669"/>
    <property type="project" value="TreeGrafter"/>
</dbReference>
<evidence type="ECO:0000313" key="16">
    <source>
        <dbReference type="Proteomes" id="UP000033519"/>
    </source>
</evidence>
<keyword evidence="4" id="KW-0575">Peroxidase</keyword>
<dbReference type="SUPFAM" id="SSF52833">
    <property type="entry name" value="Thioredoxin-like"/>
    <property type="match status" value="1"/>
</dbReference>
<dbReference type="InterPro" id="IPR000866">
    <property type="entry name" value="AhpC/TSA"/>
</dbReference>
<comment type="catalytic activity">
    <reaction evidence="12">
        <text>a hydroperoxide + [thioredoxin]-dithiol = an alcohol + [thioredoxin]-disulfide + H2O</text>
        <dbReference type="Rhea" id="RHEA:62620"/>
        <dbReference type="Rhea" id="RHEA-COMP:10698"/>
        <dbReference type="Rhea" id="RHEA-COMP:10700"/>
        <dbReference type="ChEBI" id="CHEBI:15377"/>
        <dbReference type="ChEBI" id="CHEBI:29950"/>
        <dbReference type="ChEBI" id="CHEBI:30879"/>
        <dbReference type="ChEBI" id="CHEBI:35924"/>
        <dbReference type="ChEBI" id="CHEBI:50058"/>
        <dbReference type="EC" id="1.11.1.24"/>
    </reaction>
</comment>
<comment type="similarity">
    <text evidence="10">Belongs to the peroxiredoxin family. BCP/PrxQ subfamily.</text>
</comment>
<dbReference type="InterPro" id="IPR013766">
    <property type="entry name" value="Thioredoxin_domain"/>
</dbReference>
<evidence type="ECO:0000256" key="2">
    <source>
        <dbReference type="ARBA" id="ARBA00011245"/>
    </source>
</evidence>
<reference evidence="14 16" key="1">
    <citation type="submission" date="2015-03" db="EMBL/GenBank/DDBJ databases">
        <authorList>
            <person name="Lepp D."/>
            <person name="Hassan Y.I."/>
            <person name="Li X.-Z."/>
            <person name="Zhou T."/>
        </authorList>
    </citation>
    <scope>NUCLEOTIDE SEQUENCE [LARGE SCALE GENOMIC DNA]</scope>
    <source>
        <strain evidence="14 16">Cr7-05</strain>
    </source>
</reference>
<dbReference type="PROSITE" id="PS51352">
    <property type="entry name" value="THIOREDOXIN_2"/>
    <property type="match status" value="1"/>
</dbReference>
<keyword evidence="8" id="KW-0676">Redox-active center</keyword>
<keyword evidence="5" id="KW-0049">Antioxidant</keyword>
<evidence type="ECO:0000313" key="14">
    <source>
        <dbReference type="EMBL" id="KKC31115.1"/>
    </source>
</evidence>
<dbReference type="GO" id="GO:0034599">
    <property type="term" value="P:cellular response to oxidative stress"/>
    <property type="evidence" value="ECO:0007669"/>
    <property type="project" value="TreeGrafter"/>
</dbReference>
<dbReference type="EMBL" id="LAPV01000228">
    <property type="protein sequence ID" value="KKC31115.1"/>
    <property type="molecule type" value="Genomic_DNA"/>
</dbReference>
<sequence>MPDLTEGVAAPNFTLPLDDGSTFQLSAELGWPVVLYFYPQDDSGGCRDENIEFSERAGAFAALGARLVGVSPDSLESHGKFRKKYGLQVPLAADPDRLAIEAFGLWKLKKLYGREFMGLIRTSFIIGADGRVVRIIKATRILGHAQKMLEALRAEVGRTPPK</sequence>
<dbReference type="STRING" id="728005.SAMN04488059_10825"/>
<proteinExistence type="inferred from homology"/>
<evidence type="ECO:0000256" key="7">
    <source>
        <dbReference type="ARBA" id="ARBA00023157"/>
    </source>
</evidence>
<dbReference type="OrthoDB" id="9812811at2"/>
<keyword evidence="7" id="KW-1015">Disulfide bond</keyword>
<dbReference type="EC" id="1.11.1.24" evidence="3"/>
<dbReference type="PANTHER" id="PTHR42801:SF4">
    <property type="entry name" value="AHPC_TSA FAMILY PROTEIN"/>
    <property type="match status" value="1"/>
</dbReference>
<accession>A0A0F5PRA3</accession>
<evidence type="ECO:0000256" key="5">
    <source>
        <dbReference type="ARBA" id="ARBA00022862"/>
    </source>
</evidence>
<dbReference type="Proteomes" id="UP000033519">
    <property type="component" value="Unassembled WGS sequence"/>
</dbReference>
<keyword evidence="16" id="KW-1185">Reference proteome</keyword>
<evidence type="ECO:0000256" key="4">
    <source>
        <dbReference type="ARBA" id="ARBA00022559"/>
    </source>
</evidence>
<dbReference type="FunFam" id="3.40.30.10:FF:000007">
    <property type="entry name" value="Thioredoxin-dependent thiol peroxidase"/>
    <property type="match status" value="1"/>
</dbReference>
<dbReference type="CDD" id="cd03017">
    <property type="entry name" value="PRX_BCP"/>
    <property type="match status" value="1"/>
</dbReference>
<evidence type="ECO:0000256" key="11">
    <source>
        <dbReference type="ARBA" id="ARBA00042639"/>
    </source>
</evidence>
<dbReference type="InterPro" id="IPR050924">
    <property type="entry name" value="Peroxiredoxin_BCP/PrxQ"/>
</dbReference>
<comment type="subunit">
    <text evidence="2">Monomer.</text>
</comment>
<evidence type="ECO:0000313" key="15">
    <source>
        <dbReference type="EMBL" id="SFC63498.1"/>
    </source>
</evidence>
<dbReference type="GO" id="GO:0008379">
    <property type="term" value="F:thioredoxin peroxidase activity"/>
    <property type="evidence" value="ECO:0007669"/>
    <property type="project" value="TreeGrafter"/>
</dbReference>
<comment type="function">
    <text evidence="1">Thiol-specific peroxidase that catalyzes the reduction of hydrogen peroxide and organic hydroperoxides to water and alcohols, respectively. Plays a role in cell protection against oxidative stress by detoxifying peroxides and as sensor of hydrogen peroxide-mediated signaling events.</text>
</comment>
<reference evidence="15 17" key="2">
    <citation type="submission" date="2016-10" db="EMBL/GenBank/DDBJ databases">
        <authorList>
            <person name="de Groot N.N."/>
        </authorList>
    </citation>
    <scope>NUCLEOTIDE SEQUENCE [LARGE SCALE GENOMIC DNA]</scope>
    <source>
        <strain evidence="15 17">CGMCC 1.10210</strain>
    </source>
</reference>
<dbReference type="Pfam" id="PF00578">
    <property type="entry name" value="AhpC-TSA"/>
    <property type="match status" value="1"/>
</dbReference>
<feature type="domain" description="Thioredoxin" evidence="13">
    <location>
        <begin position="4"/>
        <end position="157"/>
    </location>
</feature>
<evidence type="ECO:0000256" key="6">
    <source>
        <dbReference type="ARBA" id="ARBA00023002"/>
    </source>
</evidence>
<evidence type="ECO:0000259" key="13">
    <source>
        <dbReference type="PROSITE" id="PS51352"/>
    </source>
</evidence>
<evidence type="ECO:0000256" key="3">
    <source>
        <dbReference type="ARBA" id="ARBA00013017"/>
    </source>
</evidence>
<evidence type="ECO:0000256" key="12">
    <source>
        <dbReference type="ARBA" id="ARBA00049091"/>
    </source>
</evidence>
<evidence type="ECO:0000256" key="9">
    <source>
        <dbReference type="ARBA" id="ARBA00032824"/>
    </source>
</evidence>
<dbReference type="PATRIC" id="fig|728005.3.peg.2639"/>
<dbReference type="PANTHER" id="PTHR42801">
    <property type="entry name" value="THIOREDOXIN-DEPENDENT PEROXIDE REDUCTASE"/>
    <property type="match status" value="1"/>
</dbReference>
<dbReference type="EMBL" id="FOMB01000008">
    <property type="protein sequence ID" value="SFC63498.1"/>
    <property type="molecule type" value="Genomic_DNA"/>
</dbReference>
<dbReference type="RefSeq" id="WP_046172993.1">
    <property type="nucleotide sequence ID" value="NZ_FOMB01000008.1"/>
</dbReference>
<gene>
    <name evidence="15" type="ORF">SAMN04488059_10825</name>
    <name evidence="14" type="ORF">WH91_21245</name>
</gene>
<evidence type="ECO:0000256" key="1">
    <source>
        <dbReference type="ARBA" id="ARBA00003330"/>
    </source>
</evidence>
<evidence type="ECO:0000256" key="8">
    <source>
        <dbReference type="ARBA" id="ARBA00023284"/>
    </source>
</evidence>
<evidence type="ECO:0000256" key="10">
    <source>
        <dbReference type="ARBA" id="ARBA00038489"/>
    </source>
</evidence>
<organism evidence="15 17">
    <name type="scientific">Devosia psychrophila</name>
    <dbReference type="NCBI Taxonomy" id="728005"/>
    <lineage>
        <taxon>Bacteria</taxon>
        <taxon>Pseudomonadati</taxon>
        <taxon>Pseudomonadota</taxon>
        <taxon>Alphaproteobacteria</taxon>
        <taxon>Hyphomicrobiales</taxon>
        <taxon>Devosiaceae</taxon>
        <taxon>Devosia</taxon>
    </lineage>
</organism>